<sequence length="40" mass="4685">MCGRRVSERKRFDVRLCRFDVSGNREVRKIAKGKCEPSLT</sequence>
<dbReference type="EMBL" id="CAJEWN010000237">
    <property type="protein sequence ID" value="CAD2174532.1"/>
    <property type="molecule type" value="Genomic_DNA"/>
</dbReference>
<dbReference type="Proteomes" id="UP000580250">
    <property type="component" value="Unassembled WGS sequence"/>
</dbReference>
<proteinExistence type="predicted"/>
<comment type="caution">
    <text evidence="1">The sequence shown here is derived from an EMBL/GenBank/DDBJ whole genome shotgun (WGS) entry which is preliminary data.</text>
</comment>
<evidence type="ECO:0000313" key="2">
    <source>
        <dbReference type="Proteomes" id="UP000580250"/>
    </source>
</evidence>
<protein>
    <submittedName>
        <fullName evidence="1">Uncharacterized protein</fullName>
    </submittedName>
</protein>
<evidence type="ECO:0000313" key="1">
    <source>
        <dbReference type="EMBL" id="CAD2174532.1"/>
    </source>
</evidence>
<name>A0A6V7VI12_MELEN</name>
<reference evidence="1 2" key="1">
    <citation type="submission" date="2020-08" db="EMBL/GenBank/DDBJ databases">
        <authorList>
            <person name="Koutsovoulos G."/>
            <person name="Danchin GJ E."/>
        </authorList>
    </citation>
    <scope>NUCLEOTIDE SEQUENCE [LARGE SCALE GENOMIC DNA]</scope>
</reference>
<gene>
    <name evidence="1" type="ORF">MENT_LOCUS26197</name>
</gene>
<dbReference type="AlphaFoldDB" id="A0A6V7VI12"/>
<accession>A0A6V7VI12</accession>
<organism evidence="1 2">
    <name type="scientific">Meloidogyne enterolobii</name>
    <name type="common">Root-knot nematode worm</name>
    <name type="synonym">Meloidogyne mayaguensis</name>
    <dbReference type="NCBI Taxonomy" id="390850"/>
    <lineage>
        <taxon>Eukaryota</taxon>
        <taxon>Metazoa</taxon>
        <taxon>Ecdysozoa</taxon>
        <taxon>Nematoda</taxon>
        <taxon>Chromadorea</taxon>
        <taxon>Rhabditida</taxon>
        <taxon>Tylenchina</taxon>
        <taxon>Tylenchomorpha</taxon>
        <taxon>Tylenchoidea</taxon>
        <taxon>Meloidogynidae</taxon>
        <taxon>Meloidogyninae</taxon>
        <taxon>Meloidogyne</taxon>
    </lineage>
</organism>